<dbReference type="OrthoDB" id="9789081at2"/>
<dbReference type="GO" id="GO:0016747">
    <property type="term" value="F:acyltransferase activity, transferring groups other than amino-acyl groups"/>
    <property type="evidence" value="ECO:0007669"/>
    <property type="project" value="InterPro"/>
</dbReference>
<accession>A0A2T0RXQ2</accession>
<dbReference type="EMBL" id="PVTD01000001">
    <property type="protein sequence ID" value="PRY25951.1"/>
    <property type="molecule type" value="Genomic_DNA"/>
</dbReference>
<dbReference type="Pfam" id="PF13673">
    <property type="entry name" value="Acetyltransf_10"/>
    <property type="match status" value="1"/>
</dbReference>
<comment type="caution">
    <text evidence="2">The sequence shown here is derived from an EMBL/GenBank/DDBJ whole genome shotgun (WGS) entry which is preliminary data.</text>
</comment>
<reference evidence="2 3" key="1">
    <citation type="submission" date="2018-03" db="EMBL/GenBank/DDBJ databases">
        <title>Genomic Encyclopedia of Archaeal and Bacterial Type Strains, Phase II (KMG-II): from individual species to whole genera.</title>
        <authorList>
            <person name="Goeker M."/>
        </authorList>
    </citation>
    <scope>NUCLEOTIDE SEQUENCE [LARGE SCALE GENOMIC DNA]</scope>
    <source>
        <strain evidence="2 3">DSM 29328</strain>
    </source>
</reference>
<organism evidence="2 3">
    <name type="scientific">Aliiruegeria haliotis</name>
    <dbReference type="NCBI Taxonomy" id="1280846"/>
    <lineage>
        <taxon>Bacteria</taxon>
        <taxon>Pseudomonadati</taxon>
        <taxon>Pseudomonadota</taxon>
        <taxon>Alphaproteobacteria</taxon>
        <taxon>Rhodobacterales</taxon>
        <taxon>Roseobacteraceae</taxon>
        <taxon>Aliiruegeria</taxon>
    </lineage>
</organism>
<proteinExistence type="predicted"/>
<keyword evidence="3" id="KW-1185">Reference proteome</keyword>
<evidence type="ECO:0000259" key="1">
    <source>
        <dbReference type="PROSITE" id="PS51186"/>
    </source>
</evidence>
<gene>
    <name evidence="2" type="ORF">CLV78_10142</name>
</gene>
<dbReference type="CDD" id="cd04301">
    <property type="entry name" value="NAT_SF"/>
    <property type="match status" value="1"/>
</dbReference>
<evidence type="ECO:0000313" key="3">
    <source>
        <dbReference type="Proteomes" id="UP000239480"/>
    </source>
</evidence>
<dbReference type="AlphaFoldDB" id="A0A2T0RXQ2"/>
<dbReference type="RefSeq" id="WP_158263385.1">
    <property type="nucleotide sequence ID" value="NZ_PVTD01000001.1"/>
</dbReference>
<dbReference type="Gene3D" id="3.40.630.30">
    <property type="match status" value="1"/>
</dbReference>
<sequence>MTWTVRRGGAADVEACHDVYYDAVRNGTSPHYSAEQAAAWAPSRKPEDWLEPRLAVGTTWIAESVDRAEGFLTVTDAGHLDFFFVRPQWRRSGLSSALYDQMQAWTDARGLTHLTTYASHLCRRFLERRGWVVLHGETALRNGVELTRWEMAKGRPEP</sequence>
<dbReference type="PANTHER" id="PTHR43451">
    <property type="entry name" value="ACETYLTRANSFERASE (GNAT) FAMILY PROTEIN"/>
    <property type="match status" value="1"/>
</dbReference>
<dbReference type="InterPro" id="IPR000182">
    <property type="entry name" value="GNAT_dom"/>
</dbReference>
<dbReference type="SUPFAM" id="SSF55729">
    <property type="entry name" value="Acyl-CoA N-acyltransferases (Nat)"/>
    <property type="match status" value="1"/>
</dbReference>
<keyword evidence="2" id="KW-0808">Transferase</keyword>
<dbReference type="InterPro" id="IPR016181">
    <property type="entry name" value="Acyl_CoA_acyltransferase"/>
</dbReference>
<dbReference type="Proteomes" id="UP000239480">
    <property type="component" value="Unassembled WGS sequence"/>
</dbReference>
<dbReference type="PANTHER" id="PTHR43451:SF1">
    <property type="entry name" value="ACETYLTRANSFERASE"/>
    <property type="match status" value="1"/>
</dbReference>
<name>A0A2T0RXQ2_9RHOB</name>
<dbReference type="InterPro" id="IPR052564">
    <property type="entry name" value="N-acetyltrans/Recomb-assoc"/>
</dbReference>
<protein>
    <submittedName>
        <fullName evidence="2">GNAT family acetyltransferase</fullName>
    </submittedName>
</protein>
<evidence type="ECO:0000313" key="2">
    <source>
        <dbReference type="EMBL" id="PRY25951.1"/>
    </source>
</evidence>
<feature type="domain" description="N-acetyltransferase" evidence="1">
    <location>
        <begin position="3"/>
        <end position="156"/>
    </location>
</feature>
<dbReference type="PROSITE" id="PS51186">
    <property type="entry name" value="GNAT"/>
    <property type="match status" value="1"/>
</dbReference>